<dbReference type="OrthoDB" id="63735at2157"/>
<accession>A0A0U3GUE0</accession>
<feature type="domain" description="KaiC-like" evidence="3">
    <location>
        <begin position="9"/>
        <end position="227"/>
    </location>
</feature>
<dbReference type="AlphaFoldDB" id="A0A0U3GUE0"/>
<dbReference type="CDD" id="cd19475">
    <property type="entry name" value="FlaH"/>
    <property type="match status" value="1"/>
</dbReference>
<dbReference type="EMBL" id="CP013694">
    <property type="protein sequence ID" value="ALU28614.1"/>
    <property type="molecule type" value="Genomic_DNA"/>
</dbReference>
<name>A0A0U3GUE0_9CREN</name>
<dbReference type="RefSeq" id="WP_015385570.1">
    <property type="nucleotide sequence ID" value="NZ_BHWZ01000002.1"/>
</dbReference>
<evidence type="ECO:0000313" key="5">
    <source>
        <dbReference type="EMBL" id="ALU31329.1"/>
    </source>
</evidence>
<evidence type="ECO:0000313" key="6">
    <source>
        <dbReference type="Proteomes" id="UP000060043"/>
    </source>
</evidence>
<sequence length="233" mass="25884">MEGKPMIISTGNDDLDRRLGGIPYPASIMIEGDHGTGKSVLSAQFVLGFLLSDKKGYVITTEQTTKDYLIKMKEIKIDLIPYFIRGKLRIAPLNTKKFNWNSSLAEKILDVIVNFIRSKNIDFIVIDSLSILAAFSKEKQLLQFMKDIRVLVNTGKMILFTIHPDTFDEEMKSKITSIVDVYLKLSAATIGGRRVKILERVKTTGGISGSDTISFDVDPALGIKVVPLSLSRA</sequence>
<keyword evidence="1" id="KW-0547">Nucleotide-binding</keyword>
<dbReference type="InterPro" id="IPR027417">
    <property type="entry name" value="P-loop_NTPase"/>
</dbReference>
<evidence type="ECO:0000259" key="3">
    <source>
        <dbReference type="Pfam" id="PF06745"/>
    </source>
</evidence>
<proteinExistence type="predicted"/>
<dbReference type="GO" id="GO:0005524">
    <property type="term" value="F:ATP binding"/>
    <property type="evidence" value="ECO:0007669"/>
    <property type="project" value="UniProtKB-KW"/>
</dbReference>
<keyword evidence="4" id="KW-0966">Cell projection</keyword>
<dbReference type="GeneID" id="14551678"/>
<dbReference type="InterPro" id="IPR014774">
    <property type="entry name" value="KaiC-like_dom"/>
</dbReference>
<keyword evidence="4" id="KW-0282">Flagellum</keyword>
<keyword evidence="4" id="KW-0969">Cilium</keyword>
<dbReference type="Proteomes" id="UP000065473">
    <property type="component" value="Chromosome"/>
</dbReference>
<dbReference type="PANTHER" id="PTHR43637">
    <property type="entry name" value="UPF0273 PROTEIN TM_0370"/>
    <property type="match status" value="1"/>
</dbReference>
<organism evidence="4 7">
    <name type="scientific">Sulfolobus acidocaldarius</name>
    <dbReference type="NCBI Taxonomy" id="2285"/>
    <lineage>
        <taxon>Archaea</taxon>
        <taxon>Thermoproteota</taxon>
        <taxon>Thermoprotei</taxon>
        <taxon>Sulfolobales</taxon>
        <taxon>Sulfolobaceae</taxon>
        <taxon>Sulfolobus</taxon>
    </lineage>
</organism>
<dbReference type="InterPro" id="IPR056568">
    <property type="entry name" value="ArlH"/>
</dbReference>
<dbReference type="Proteomes" id="UP000060043">
    <property type="component" value="Chromosome"/>
</dbReference>
<keyword evidence="2" id="KW-0067">ATP-binding</keyword>
<reference evidence="6 7" key="1">
    <citation type="submission" date="2015-12" db="EMBL/GenBank/DDBJ databases">
        <title>A stable core within a dynamic pangenome in Sulfolobus acidocaldarius.</title>
        <authorList>
            <person name="Anderson R."/>
            <person name="Kouris A."/>
            <person name="Seward C."/>
            <person name="Campbell K."/>
            <person name="Whitaker R."/>
        </authorList>
    </citation>
    <scope>NUCLEOTIDE SEQUENCE [LARGE SCALE GENOMIC DNA]</scope>
    <source>
        <strain evidence="4 7">GG12-C01-09</strain>
        <strain evidence="5 6">NG05B_CO5_07</strain>
    </source>
</reference>
<protein>
    <submittedName>
        <fullName evidence="4">Flagellar accessory protein FlaH</fullName>
    </submittedName>
</protein>
<dbReference type="Pfam" id="PF06745">
    <property type="entry name" value="ATPase"/>
    <property type="match status" value="1"/>
</dbReference>
<evidence type="ECO:0000256" key="1">
    <source>
        <dbReference type="ARBA" id="ARBA00022741"/>
    </source>
</evidence>
<gene>
    <name evidence="4" type="ORF">ATY89_00620</name>
    <name evidence="5" type="ORF">ATZ20_03665</name>
</gene>
<dbReference type="Gene3D" id="3.40.50.300">
    <property type="entry name" value="P-loop containing nucleotide triphosphate hydrolases"/>
    <property type="match status" value="1"/>
</dbReference>
<dbReference type="NCBIfam" id="NF004723">
    <property type="entry name" value="PRK06067.1"/>
    <property type="match status" value="1"/>
</dbReference>
<evidence type="ECO:0000313" key="4">
    <source>
        <dbReference type="EMBL" id="ALU28614.1"/>
    </source>
</evidence>
<dbReference type="EMBL" id="CP013695">
    <property type="protein sequence ID" value="ALU31329.1"/>
    <property type="molecule type" value="Genomic_DNA"/>
</dbReference>
<evidence type="ECO:0000313" key="7">
    <source>
        <dbReference type="Proteomes" id="UP000065473"/>
    </source>
</evidence>
<dbReference type="PANTHER" id="PTHR43637:SF3">
    <property type="entry name" value="FLAGELLA-RELATED PROTEIN H-RELATED"/>
    <property type="match status" value="1"/>
</dbReference>
<evidence type="ECO:0000256" key="2">
    <source>
        <dbReference type="ARBA" id="ARBA00022840"/>
    </source>
</evidence>
<dbReference type="SUPFAM" id="SSF52540">
    <property type="entry name" value="P-loop containing nucleoside triphosphate hydrolases"/>
    <property type="match status" value="1"/>
</dbReference>